<evidence type="ECO:0000313" key="1">
    <source>
        <dbReference type="EMBL" id="KAI3808971.1"/>
    </source>
</evidence>
<reference evidence="1 2" key="2">
    <citation type="journal article" date="2022" name="Mol. Ecol. Resour.">
        <title>The genomes of chicory, endive, great burdock and yacon provide insights into Asteraceae paleo-polyploidization history and plant inulin production.</title>
        <authorList>
            <person name="Fan W."/>
            <person name="Wang S."/>
            <person name="Wang H."/>
            <person name="Wang A."/>
            <person name="Jiang F."/>
            <person name="Liu H."/>
            <person name="Zhao H."/>
            <person name="Xu D."/>
            <person name="Zhang Y."/>
        </authorList>
    </citation>
    <scope>NUCLEOTIDE SEQUENCE [LARGE SCALE GENOMIC DNA]</scope>
    <source>
        <strain evidence="2">cv. Yunnan</strain>
        <tissue evidence="1">Leaves</tissue>
    </source>
</reference>
<gene>
    <name evidence="1" type="ORF">L1987_24934</name>
</gene>
<protein>
    <submittedName>
        <fullName evidence="1">Uncharacterized protein</fullName>
    </submittedName>
</protein>
<sequence>MEAGSCIPCVEQYSAVIDSLCKDKMPDTWILLYKQWSDSERYYLQYHVTRSLGSKELMKDVLLHNILIDGCSKCGKANLAMDLFDELLLKGLKPTVSTYTVMIRVYCQEGLLVKGKELLRKMEDNGCLPDSVTYNVIVQELLKKNECEEAADFLEEMINQSFMPDPKHRKRFSFANYHSKANKCRKKRCKLTSQFTY</sequence>
<organism evidence="1 2">
    <name type="scientific">Smallanthus sonchifolius</name>
    <dbReference type="NCBI Taxonomy" id="185202"/>
    <lineage>
        <taxon>Eukaryota</taxon>
        <taxon>Viridiplantae</taxon>
        <taxon>Streptophyta</taxon>
        <taxon>Embryophyta</taxon>
        <taxon>Tracheophyta</taxon>
        <taxon>Spermatophyta</taxon>
        <taxon>Magnoliopsida</taxon>
        <taxon>eudicotyledons</taxon>
        <taxon>Gunneridae</taxon>
        <taxon>Pentapetalae</taxon>
        <taxon>asterids</taxon>
        <taxon>campanulids</taxon>
        <taxon>Asterales</taxon>
        <taxon>Asteraceae</taxon>
        <taxon>Asteroideae</taxon>
        <taxon>Heliantheae alliance</taxon>
        <taxon>Millerieae</taxon>
        <taxon>Smallanthus</taxon>
    </lineage>
</organism>
<keyword evidence="2" id="KW-1185">Reference proteome</keyword>
<name>A0ACB9IMF1_9ASTR</name>
<reference evidence="2" key="1">
    <citation type="journal article" date="2022" name="Mol. Ecol. Resour.">
        <title>The genomes of chicory, endive, great burdock and yacon provide insights into Asteraceae palaeo-polyploidization history and plant inulin production.</title>
        <authorList>
            <person name="Fan W."/>
            <person name="Wang S."/>
            <person name="Wang H."/>
            <person name="Wang A."/>
            <person name="Jiang F."/>
            <person name="Liu H."/>
            <person name="Zhao H."/>
            <person name="Xu D."/>
            <person name="Zhang Y."/>
        </authorList>
    </citation>
    <scope>NUCLEOTIDE SEQUENCE [LARGE SCALE GENOMIC DNA]</scope>
    <source>
        <strain evidence="2">cv. Yunnan</strain>
    </source>
</reference>
<accession>A0ACB9IMF1</accession>
<comment type="caution">
    <text evidence="1">The sequence shown here is derived from an EMBL/GenBank/DDBJ whole genome shotgun (WGS) entry which is preliminary data.</text>
</comment>
<dbReference type="EMBL" id="CM042025">
    <property type="protein sequence ID" value="KAI3808971.1"/>
    <property type="molecule type" value="Genomic_DNA"/>
</dbReference>
<proteinExistence type="predicted"/>
<evidence type="ECO:0000313" key="2">
    <source>
        <dbReference type="Proteomes" id="UP001056120"/>
    </source>
</evidence>
<dbReference type="Proteomes" id="UP001056120">
    <property type="component" value="Linkage Group LG08"/>
</dbReference>